<dbReference type="PANTHER" id="PTHR21569:SF1">
    <property type="entry name" value="SMALL RIBOSOMAL SUBUNIT PROTEIN US9M"/>
    <property type="match status" value="1"/>
</dbReference>
<evidence type="ECO:0000256" key="4">
    <source>
        <dbReference type="RuleBase" id="RU003815"/>
    </source>
</evidence>
<reference evidence="5" key="1">
    <citation type="submission" date="2024-02" db="EMBL/GenBank/DDBJ databases">
        <authorList>
            <consortium name="ELIXIR-Norway"/>
            <consortium name="Elixir Norway"/>
        </authorList>
    </citation>
    <scope>NUCLEOTIDE SEQUENCE</scope>
</reference>
<dbReference type="PANTHER" id="PTHR21569">
    <property type="entry name" value="RIBOSOMAL PROTEIN S9"/>
    <property type="match status" value="1"/>
</dbReference>
<dbReference type="InterPro" id="IPR000754">
    <property type="entry name" value="Ribosomal_uS9"/>
</dbReference>
<sequence length="225" mass="24213">MAGHALALSVPFASLSLQETNMTCFTSSSASVAKRSFLSGVSLRPCVVVNAPLRMRKAQSVVGLAMASAAAAPAITEEGEGSLEQWVRQMLPGGFAAQRLIGTGRRKTAVARVVLIDGTGQIIINNRTAQDYLQGNPVWLQYVKYPLASLGYESKYDVIVRTEGGGLSAQAQAILLGIARALIVANQANRDPLKKQGLLTRDSRKVERKKYGLLKARKAPQYSKR</sequence>
<keyword evidence="6" id="KW-1185">Reference proteome</keyword>
<dbReference type="Proteomes" id="UP001497444">
    <property type="component" value="Chromosome 13"/>
</dbReference>
<proteinExistence type="inferred from homology"/>
<dbReference type="InterPro" id="IPR023035">
    <property type="entry name" value="Ribosomal_uS9_bac/plastid"/>
</dbReference>
<name>A0ABP0W187_9BRYO</name>
<dbReference type="InterPro" id="IPR020568">
    <property type="entry name" value="Ribosomal_Su5_D2-typ_SF"/>
</dbReference>
<gene>
    <name evidence="5" type="ORF">CSSPJE1EN1_LOCUS5787</name>
</gene>
<accession>A0ABP0W187</accession>
<evidence type="ECO:0000313" key="6">
    <source>
        <dbReference type="Proteomes" id="UP001497444"/>
    </source>
</evidence>
<evidence type="ECO:0000256" key="1">
    <source>
        <dbReference type="ARBA" id="ARBA00005251"/>
    </source>
</evidence>
<dbReference type="Gene3D" id="3.30.230.10">
    <property type="match status" value="1"/>
</dbReference>
<dbReference type="PROSITE" id="PS00360">
    <property type="entry name" value="RIBOSOMAL_S9"/>
    <property type="match status" value="1"/>
</dbReference>
<keyword evidence="3 4" id="KW-0687">Ribonucleoprotein</keyword>
<dbReference type="Pfam" id="PF00380">
    <property type="entry name" value="Ribosomal_S9"/>
    <property type="match status" value="1"/>
</dbReference>
<evidence type="ECO:0000256" key="2">
    <source>
        <dbReference type="ARBA" id="ARBA00022980"/>
    </source>
</evidence>
<dbReference type="InterPro" id="IPR020574">
    <property type="entry name" value="Ribosomal_uS9_CS"/>
</dbReference>
<evidence type="ECO:0008006" key="7">
    <source>
        <dbReference type="Google" id="ProtNLM"/>
    </source>
</evidence>
<dbReference type="EMBL" id="OZ020108">
    <property type="protein sequence ID" value="CAK9260309.1"/>
    <property type="molecule type" value="Genomic_DNA"/>
</dbReference>
<evidence type="ECO:0000256" key="3">
    <source>
        <dbReference type="ARBA" id="ARBA00023274"/>
    </source>
</evidence>
<keyword evidence="2 4" id="KW-0689">Ribosomal protein</keyword>
<protein>
    <recommendedName>
        <fullName evidence="7">30S ribosomal protein S9, chloroplastic</fullName>
    </recommendedName>
</protein>
<evidence type="ECO:0000313" key="5">
    <source>
        <dbReference type="EMBL" id="CAK9260309.1"/>
    </source>
</evidence>
<organism evidence="5 6">
    <name type="scientific">Sphagnum jensenii</name>
    <dbReference type="NCBI Taxonomy" id="128206"/>
    <lineage>
        <taxon>Eukaryota</taxon>
        <taxon>Viridiplantae</taxon>
        <taxon>Streptophyta</taxon>
        <taxon>Embryophyta</taxon>
        <taxon>Bryophyta</taxon>
        <taxon>Sphagnophytina</taxon>
        <taxon>Sphagnopsida</taxon>
        <taxon>Sphagnales</taxon>
        <taxon>Sphagnaceae</taxon>
        <taxon>Sphagnum</taxon>
    </lineage>
</organism>
<comment type="similarity">
    <text evidence="1 4">Belongs to the universal ribosomal protein uS9 family.</text>
</comment>
<dbReference type="HAMAP" id="MF_00532_B">
    <property type="entry name" value="Ribosomal_uS9_B"/>
    <property type="match status" value="1"/>
</dbReference>
<dbReference type="NCBIfam" id="NF001099">
    <property type="entry name" value="PRK00132.1"/>
    <property type="match status" value="1"/>
</dbReference>
<dbReference type="SUPFAM" id="SSF54211">
    <property type="entry name" value="Ribosomal protein S5 domain 2-like"/>
    <property type="match status" value="1"/>
</dbReference>
<dbReference type="InterPro" id="IPR014721">
    <property type="entry name" value="Ribsml_uS5_D2-typ_fold_subgr"/>
</dbReference>